<proteinExistence type="predicted"/>
<dbReference type="RefSeq" id="WP_102163767.1">
    <property type="nucleotide sequence ID" value="NZ_PNHD01000002.1"/>
</dbReference>
<evidence type="ECO:0000313" key="2">
    <source>
        <dbReference type="Proteomes" id="UP000235723"/>
    </source>
</evidence>
<reference evidence="1 2" key="1">
    <citation type="submission" date="2017-09" db="EMBL/GenBank/DDBJ databases">
        <title>Bacterial strain isolated from the female urinary microbiota.</title>
        <authorList>
            <person name="Thomas-White K."/>
            <person name="Kumar N."/>
            <person name="Forster S."/>
            <person name="Putonti C."/>
            <person name="Lawley T."/>
            <person name="Wolfe A.J."/>
        </authorList>
    </citation>
    <scope>NUCLEOTIDE SEQUENCE [LARGE SCALE GENOMIC DNA]</scope>
    <source>
        <strain evidence="1 2">UMB0115</strain>
    </source>
</reference>
<dbReference type="EMBL" id="PNHD01000002">
    <property type="protein sequence ID" value="PMC60686.1"/>
    <property type="molecule type" value="Genomic_DNA"/>
</dbReference>
<dbReference type="Pfam" id="PF05895">
    <property type="entry name" value="DUF859"/>
    <property type="match status" value="1"/>
</dbReference>
<evidence type="ECO:0000313" key="1">
    <source>
        <dbReference type="EMBL" id="PMC60686.1"/>
    </source>
</evidence>
<dbReference type="Proteomes" id="UP000235723">
    <property type="component" value="Unassembled WGS sequence"/>
</dbReference>
<comment type="caution">
    <text evidence="1">The sequence shown here is derived from an EMBL/GenBank/DDBJ whole genome shotgun (WGS) entry which is preliminary data.</text>
</comment>
<dbReference type="AlphaFoldDB" id="A0A2N6SUH8"/>
<organism evidence="1 2">
    <name type="scientific">Finegoldia magna</name>
    <name type="common">Peptostreptococcus magnus</name>
    <dbReference type="NCBI Taxonomy" id="1260"/>
    <lineage>
        <taxon>Bacteria</taxon>
        <taxon>Bacillati</taxon>
        <taxon>Bacillota</taxon>
        <taxon>Tissierellia</taxon>
        <taxon>Tissierellales</taxon>
        <taxon>Peptoniphilaceae</taxon>
        <taxon>Finegoldia</taxon>
    </lineage>
</organism>
<gene>
    <name evidence="1" type="ORF">CJ208_02125</name>
</gene>
<protein>
    <submittedName>
        <fullName evidence="1">Uncharacterized protein</fullName>
    </submittedName>
</protein>
<sequence length="611" mass="66207">MATYTGTAPSSLYAYFKLDMNVISQSEADNTSRIRYRLYLESRGGGSGYSQTKRPTSLICNNQTIENTTTTYSFDRGGSSTLCSGTFTITHNSDGTMSFPIQASVGTHRGNCSLSATMTLPTIARAKPMTMSIGDSVGDTVYSANIGDSVTINVTNTSGRSVSLEWEADNYSGYVGSITGSKNFTFDAKTFSDVFGNDSSGYVTFTASADDGTSVSKTINLRVFEIKKPSISYVSVREGNSQVKSVFGSGYFYTNISDVSAYVSAEAYNGASIEKYLATLDGYTTYSNSSTIDIGSVTRAGERNITFEVVDSRNQRKSYGQNIRVKEYNPPTAECSVTRQGEGLNASVKVQHTVSGGSSDNNTCNVTVDVRELPYGSFSTKYSANINIASTTQSVSLGSGYKEFASYEVRVTATDKFRSYTALVTVPTQSIGIAINPKNNSVGIGKFPDDKLVGNDNLEVKGDIFAQGIEADLTLKAWKADISYLNIKKELKIDDKEINLEPPKPFASYNTAKRLDTESTRDIYGIADLGEITYPNSLGNGGYSNLYTVNFSPSISDITYIGATIIKCSGIGMVLHVTDYGSDYFKVRVQNYYNRSATSTFKIAYHIRGSI</sequence>
<dbReference type="InterPro" id="IPR008577">
    <property type="entry name" value="DUF859"/>
</dbReference>
<name>A0A2N6SUH8_FINMA</name>
<accession>A0A2N6SUH8</accession>